<evidence type="ECO:0000313" key="9">
    <source>
        <dbReference type="EMBL" id="CDJ43580.1"/>
    </source>
</evidence>
<comment type="catalytic activity">
    <reaction evidence="7">
        <text>[protein]-dithiol + NADP(+) = [protein]-disulfide + NADPH + H(+)</text>
        <dbReference type="Rhea" id="RHEA:18753"/>
        <dbReference type="Rhea" id="RHEA-COMP:10593"/>
        <dbReference type="Rhea" id="RHEA-COMP:10594"/>
        <dbReference type="ChEBI" id="CHEBI:15378"/>
        <dbReference type="ChEBI" id="CHEBI:29950"/>
        <dbReference type="ChEBI" id="CHEBI:50058"/>
        <dbReference type="ChEBI" id="CHEBI:57783"/>
        <dbReference type="ChEBI" id="CHEBI:58349"/>
        <dbReference type="EC" id="1.8.1.8"/>
    </reaction>
</comment>
<dbReference type="RefSeq" id="XP_013234330.1">
    <property type="nucleotide sequence ID" value="XM_013378876.1"/>
</dbReference>
<keyword evidence="4" id="KW-0520">NAD</keyword>
<evidence type="ECO:0000256" key="3">
    <source>
        <dbReference type="ARBA" id="ARBA00023002"/>
    </source>
</evidence>
<dbReference type="EMBL" id="HG675885">
    <property type="protein sequence ID" value="CDJ43580.1"/>
    <property type="molecule type" value="Genomic_DNA"/>
</dbReference>
<dbReference type="PROSITE" id="PS51352">
    <property type="entry name" value="THIOREDOXIN_2"/>
    <property type="match status" value="1"/>
</dbReference>
<dbReference type="AlphaFoldDB" id="U6L716"/>
<evidence type="ECO:0000256" key="6">
    <source>
        <dbReference type="ARBA" id="ARBA00047388"/>
    </source>
</evidence>
<dbReference type="Proteomes" id="UP000030747">
    <property type="component" value="Unassembled WGS sequence"/>
</dbReference>
<keyword evidence="10" id="KW-1185">Reference proteome</keyword>
<evidence type="ECO:0000256" key="4">
    <source>
        <dbReference type="ARBA" id="ARBA00023027"/>
    </source>
</evidence>
<dbReference type="Pfam" id="PF13905">
    <property type="entry name" value="Thioredoxin_8"/>
    <property type="match status" value="1"/>
</dbReference>
<dbReference type="GO" id="GO:0047134">
    <property type="term" value="F:protein-disulfide reductase [NAD(P)H] activity"/>
    <property type="evidence" value="ECO:0007669"/>
    <property type="project" value="UniProtKB-EC"/>
</dbReference>
<dbReference type="InterPro" id="IPR013766">
    <property type="entry name" value="Thioredoxin_domain"/>
</dbReference>
<organism evidence="9 10">
    <name type="scientific">Eimeria tenella</name>
    <name type="common">Coccidian parasite</name>
    <dbReference type="NCBI Taxonomy" id="5802"/>
    <lineage>
        <taxon>Eukaryota</taxon>
        <taxon>Sar</taxon>
        <taxon>Alveolata</taxon>
        <taxon>Apicomplexa</taxon>
        <taxon>Conoidasida</taxon>
        <taxon>Coccidia</taxon>
        <taxon>Eucoccidiorida</taxon>
        <taxon>Eimeriorina</taxon>
        <taxon>Eimeriidae</taxon>
        <taxon>Eimeria</taxon>
    </lineage>
</organism>
<name>U6L716_EIMTE</name>
<evidence type="ECO:0000256" key="5">
    <source>
        <dbReference type="ARBA" id="ARBA00025782"/>
    </source>
</evidence>
<gene>
    <name evidence="9" type="ORF">ETH_00030620</name>
</gene>
<dbReference type="GeneID" id="25255203"/>
<evidence type="ECO:0000256" key="7">
    <source>
        <dbReference type="ARBA" id="ARBA00047804"/>
    </source>
</evidence>
<keyword evidence="2" id="KW-0677">Repeat</keyword>
<accession>U6L716</accession>
<dbReference type="InterPro" id="IPR036249">
    <property type="entry name" value="Thioredoxin-like_sf"/>
</dbReference>
<protein>
    <recommendedName>
        <fullName evidence="1">protein-disulfide reductase</fullName>
        <ecNumber evidence="1">1.8.1.8</ecNumber>
    </recommendedName>
</protein>
<reference evidence="9" key="1">
    <citation type="submission" date="2013-10" db="EMBL/GenBank/DDBJ databases">
        <title>Genomic analysis of the causative agents of coccidiosis in chickens.</title>
        <authorList>
            <person name="Reid A.J."/>
            <person name="Blake D."/>
            <person name="Billington K."/>
            <person name="Browne H."/>
            <person name="Dunn M."/>
            <person name="Hung S."/>
            <person name="Kawahara F."/>
            <person name="Miranda-Saavedra D."/>
            <person name="Mourier T."/>
            <person name="Nagra H."/>
            <person name="Otto T.D."/>
            <person name="Rawlings N."/>
            <person name="Sanchez A."/>
            <person name="Sanders M."/>
            <person name="Subramaniam C."/>
            <person name="Tay Y."/>
            <person name="Dear P."/>
            <person name="Doerig C."/>
            <person name="Gruber A."/>
            <person name="Parkinson J."/>
            <person name="Shirley M."/>
            <person name="Wan K.L."/>
            <person name="Berriman M."/>
            <person name="Tomley F."/>
            <person name="Pain A."/>
        </authorList>
    </citation>
    <scope>NUCLEOTIDE SEQUENCE [LARGE SCALE GENOMIC DNA]</scope>
    <source>
        <strain evidence="9">Houghton</strain>
    </source>
</reference>
<dbReference type="EC" id="1.8.1.8" evidence="1"/>
<dbReference type="VEuPathDB" id="ToxoDB:ETH2_0501400"/>
<reference evidence="9" key="2">
    <citation type="submission" date="2013-10" db="EMBL/GenBank/DDBJ databases">
        <authorList>
            <person name="Aslett M."/>
        </authorList>
    </citation>
    <scope>NUCLEOTIDE SEQUENCE [LARGE SCALE GENOMIC DNA]</scope>
    <source>
        <strain evidence="9">Houghton</strain>
    </source>
</reference>
<dbReference type="SUPFAM" id="SSF52833">
    <property type="entry name" value="Thioredoxin-like"/>
    <property type="match status" value="1"/>
</dbReference>
<comment type="catalytic activity">
    <reaction evidence="6">
        <text>[protein]-dithiol + NAD(+) = [protein]-disulfide + NADH + H(+)</text>
        <dbReference type="Rhea" id="RHEA:18749"/>
        <dbReference type="Rhea" id="RHEA-COMP:10593"/>
        <dbReference type="Rhea" id="RHEA-COMP:10594"/>
        <dbReference type="ChEBI" id="CHEBI:15378"/>
        <dbReference type="ChEBI" id="CHEBI:29950"/>
        <dbReference type="ChEBI" id="CHEBI:50058"/>
        <dbReference type="ChEBI" id="CHEBI:57540"/>
        <dbReference type="ChEBI" id="CHEBI:57945"/>
        <dbReference type="EC" id="1.8.1.8"/>
    </reaction>
</comment>
<dbReference type="PANTHER" id="PTHR13871:SF96">
    <property type="entry name" value="THIOREDOXIN DOMAIN-CONTAINING PROTEIN"/>
    <property type="match status" value="1"/>
</dbReference>
<evidence type="ECO:0000256" key="2">
    <source>
        <dbReference type="ARBA" id="ARBA00022737"/>
    </source>
</evidence>
<comment type="similarity">
    <text evidence="5">Belongs to the nucleoredoxin family.</text>
</comment>
<proteinExistence type="inferred from homology"/>
<dbReference type="PANTHER" id="PTHR13871">
    <property type="entry name" value="THIOREDOXIN"/>
    <property type="match status" value="1"/>
</dbReference>
<keyword evidence="3" id="KW-0560">Oxidoreductase</keyword>
<evidence type="ECO:0000256" key="1">
    <source>
        <dbReference type="ARBA" id="ARBA00012612"/>
    </source>
</evidence>
<dbReference type="Gene3D" id="3.40.30.10">
    <property type="entry name" value="Glutaredoxin"/>
    <property type="match status" value="1"/>
</dbReference>
<dbReference type="OrthoDB" id="346079at2759"/>
<evidence type="ECO:0000259" key="8">
    <source>
        <dbReference type="PROSITE" id="PS51352"/>
    </source>
</evidence>
<dbReference type="InterPro" id="IPR052259">
    <property type="entry name" value="Nucleoredoxin-like"/>
</dbReference>
<feature type="domain" description="Thioredoxin" evidence="8">
    <location>
        <begin position="91"/>
        <end position="249"/>
    </location>
</feature>
<dbReference type="InterPro" id="IPR012336">
    <property type="entry name" value="Thioredoxin-like_fold"/>
</dbReference>
<dbReference type="VEuPathDB" id="ToxoDB:ETH_00030620"/>
<sequence>MPFFGFYHRGPAICAARPSGPIHDCGAGAPPAPPVEAAARTPAAEEAQKKAAVAEWVPLFLLRSSKPPPTPDGSKAMAAARQSSQAAAYKAAAAAVEANTTADMENANGSTSAAKAAARAVGLKPVPPAELVGKYIALFFGASWCPHCRDFSARLHQVYSQLKQLQGEQQPPPFETIYIPCDRSPAEFAAFACTMPWLSLPFGDYCALVRRFGIRRLPSIILITPDDHILTSDAVPIFDDRDAAQKLHSIFQRFGPFESSKDRYQFLFGDNSEPKS</sequence>
<evidence type="ECO:0000313" key="10">
    <source>
        <dbReference type="Proteomes" id="UP000030747"/>
    </source>
</evidence>